<accession>D0ME34</accession>
<evidence type="ECO:0000259" key="1">
    <source>
        <dbReference type="Pfam" id="PF18962"/>
    </source>
</evidence>
<dbReference type="Proteomes" id="UP000002221">
    <property type="component" value="Chromosome"/>
</dbReference>
<feature type="domain" description="Secretion system C-terminal sorting" evidence="1">
    <location>
        <begin position="208"/>
        <end position="283"/>
    </location>
</feature>
<dbReference type="InterPro" id="IPR008979">
    <property type="entry name" value="Galactose-bd-like_sf"/>
</dbReference>
<dbReference type="SUPFAM" id="SSF49785">
    <property type="entry name" value="Galactose-binding domain-like"/>
    <property type="match status" value="1"/>
</dbReference>
<dbReference type="NCBIfam" id="TIGR04183">
    <property type="entry name" value="Por_Secre_tail"/>
    <property type="match status" value="1"/>
</dbReference>
<organism evidence="2 3">
    <name type="scientific">Rhodothermus marinus (strain ATCC 43812 / DSM 4252 / R-10)</name>
    <name type="common">Rhodothermus obamensis</name>
    <dbReference type="NCBI Taxonomy" id="518766"/>
    <lineage>
        <taxon>Bacteria</taxon>
        <taxon>Pseudomonadati</taxon>
        <taxon>Rhodothermota</taxon>
        <taxon>Rhodothermia</taxon>
        <taxon>Rhodothermales</taxon>
        <taxon>Rhodothermaceae</taxon>
        <taxon>Rhodothermus</taxon>
    </lineage>
</organism>
<dbReference type="Gene3D" id="2.60.40.4070">
    <property type="match status" value="1"/>
</dbReference>
<keyword evidence="3" id="KW-1185">Reference proteome</keyword>
<gene>
    <name evidence="2" type="ordered locus">Rmar_0354</name>
</gene>
<dbReference type="InterPro" id="IPR026444">
    <property type="entry name" value="Secre_tail"/>
</dbReference>
<reference evidence="2 3" key="1">
    <citation type="journal article" date="2009" name="Stand. Genomic Sci.">
        <title>Complete genome sequence of Rhodothermus marinus type strain (R-10).</title>
        <authorList>
            <person name="Nolan M."/>
            <person name="Tindall B.J."/>
            <person name="Pomrenke H."/>
            <person name="Lapidus A."/>
            <person name="Copeland A."/>
            <person name="Glavina Del Rio T."/>
            <person name="Lucas S."/>
            <person name="Chen F."/>
            <person name="Tice H."/>
            <person name="Cheng J.F."/>
            <person name="Saunders E."/>
            <person name="Han C."/>
            <person name="Bruce D."/>
            <person name="Goodwin L."/>
            <person name="Chain P."/>
            <person name="Pitluck S."/>
            <person name="Ovchinikova G."/>
            <person name="Pati A."/>
            <person name="Ivanova N."/>
            <person name="Mavromatis K."/>
            <person name="Chen A."/>
            <person name="Palaniappan K."/>
            <person name="Land M."/>
            <person name="Hauser L."/>
            <person name="Chang Y.J."/>
            <person name="Jeffries C.D."/>
            <person name="Brettin T."/>
            <person name="Goker M."/>
            <person name="Bristow J."/>
            <person name="Eisen J.A."/>
            <person name="Markowitz V."/>
            <person name="Hugenholtz P."/>
            <person name="Kyrpides N.C."/>
            <person name="Klenk H.P."/>
            <person name="Detter J.C."/>
        </authorList>
    </citation>
    <scope>NUCLEOTIDE SEQUENCE [LARGE SCALE GENOMIC DNA]</scope>
    <source>
        <strain evidence="3">ATCC 43812 / DSM 4252 / R-10</strain>
    </source>
</reference>
<evidence type="ECO:0000313" key="2">
    <source>
        <dbReference type="EMBL" id="ACY47258.1"/>
    </source>
</evidence>
<dbReference type="eggNOG" id="COG1404">
    <property type="taxonomic scope" value="Bacteria"/>
</dbReference>
<dbReference type="AlphaFoldDB" id="D0ME34"/>
<evidence type="ECO:0000313" key="3">
    <source>
        <dbReference type="Proteomes" id="UP000002221"/>
    </source>
</evidence>
<dbReference type="STRING" id="518766.Rmar_0354"/>
<dbReference type="RefSeq" id="WP_012842870.1">
    <property type="nucleotide sequence ID" value="NC_013501.1"/>
</dbReference>
<dbReference type="KEGG" id="rmr:Rmar_0354"/>
<sequence>MSGGWYYWWPDFPRGLAGWPADQEFAVTVTESDAHRGRRSLRIEDLQGTAQYEAVAISERVPVVAGEPVLVSFWVRYEGVLSPETIGEGNNNIGLTALWYNQMESGAAGWGEIGGVDIRLNGEYNEQVIPLAAREDSTGWRQYAFVVYPKEGAVGMELRLRYWHEFTGTTYWDDVSIVRIGGSALLPTGVSEESAVERPQRFLLHANYPNPFRRSTTLSFSLPEPTRVTLAVYNLLGQEVVTLIRDEVLPAGTHRVVFDARDLPAGLYLYQLRAGRYVETRKMLLVK</sequence>
<dbReference type="HOGENOM" id="CLU_969360_0_0_10"/>
<proteinExistence type="predicted"/>
<dbReference type="Gene3D" id="2.60.120.260">
    <property type="entry name" value="Galactose-binding domain-like"/>
    <property type="match status" value="1"/>
</dbReference>
<dbReference type="EMBL" id="CP001807">
    <property type="protein sequence ID" value="ACY47258.1"/>
    <property type="molecule type" value="Genomic_DNA"/>
</dbReference>
<dbReference type="Pfam" id="PF18962">
    <property type="entry name" value="Por_Secre_tail"/>
    <property type="match status" value="1"/>
</dbReference>
<name>D0ME34_RHOM4</name>
<protein>
    <recommendedName>
        <fullName evidence="1">Secretion system C-terminal sorting domain-containing protein</fullName>
    </recommendedName>
</protein>